<organism evidence="2 4">
    <name type="scientific">Legionella micdadei</name>
    <name type="common">Tatlockia micdadei</name>
    <dbReference type="NCBI Taxonomy" id="451"/>
    <lineage>
        <taxon>Bacteria</taxon>
        <taxon>Pseudomonadati</taxon>
        <taxon>Pseudomonadota</taxon>
        <taxon>Gammaproteobacteria</taxon>
        <taxon>Legionellales</taxon>
        <taxon>Legionellaceae</taxon>
        <taxon>Legionella</taxon>
    </lineage>
</organism>
<evidence type="ECO:0000256" key="1">
    <source>
        <dbReference type="SAM" id="Coils"/>
    </source>
</evidence>
<dbReference type="PATRIC" id="fig|451.8.peg.761"/>
<proteinExistence type="predicted"/>
<reference evidence="3 5" key="3">
    <citation type="submission" date="2016-10" db="EMBL/GenBank/DDBJ databases">
        <authorList>
            <person name="Varghese N."/>
            <person name="Submissions S."/>
        </authorList>
    </citation>
    <scope>NUCLEOTIDE SEQUENCE [LARGE SCALE GENOMIC DNA]</scope>
    <source>
        <strain evidence="3 5">ATCC 33218</strain>
    </source>
</reference>
<accession>A0A098GJM8</accession>
<dbReference type="AlphaFoldDB" id="A0A098GJM8"/>
<dbReference type="Proteomes" id="UP000182998">
    <property type="component" value="Unassembled WGS sequence"/>
</dbReference>
<evidence type="ECO:0000313" key="3">
    <source>
        <dbReference type="EMBL" id="SCY07840.1"/>
    </source>
</evidence>
<reference evidence="4" key="1">
    <citation type="submission" date="2014-09" db="EMBL/GenBank/DDBJ databases">
        <authorList>
            <person name="Gomez-Valero L."/>
        </authorList>
    </citation>
    <scope>NUCLEOTIDE SEQUENCE [LARGE SCALE GENOMIC DNA]</scope>
    <source>
        <strain evidence="4">ATCC33218</strain>
    </source>
</reference>
<evidence type="ECO:0000313" key="5">
    <source>
        <dbReference type="Proteomes" id="UP000182998"/>
    </source>
</evidence>
<keyword evidence="1" id="KW-0175">Coiled coil</keyword>
<reference evidence="2" key="2">
    <citation type="submission" date="2014-09" db="EMBL/GenBank/DDBJ databases">
        <authorList>
            <person name="GOMEZ-VALERO Laura"/>
        </authorList>
    </citation>
    <scope>NUCLEOTIDE SEQUENCE</scope>
    <source>
        <strain evidence="2">ATCC33218</strain>
    </source>
</reference>
<feature type="coiled-coil region" evidence="1">
    <location>
        <begin position="35"/>
        <end position="69"/>
    </location>
</feature>
<evidence type="ECO:0000313" key="4">
    <source>
        <dbReference type="Proteomes" id="UP000032414"/>
    </source>
</evidence>
<protein>
    <submittedName>
        <fullName evidence="2">Uncharacterized protein</fullName>
    </submittedName>
</protein>
<keyword evidence="5" id="KW-1185">Reference proteome</keyword>
<name>A0A098GJM8_LEGMI</name>
<dbReference type="EMBL" id="LN614830">
    <property type="protein sequence ID" value="CEG62192.1"/>
    <property type="molecule type" value="Genomic_DNA"/>
</dbReference>
<dbReference type="EMBL" id="FMVN01000003">
    <property type="protein sequence ID" value="SCY07840.1"/>
    <property type="molecule type" value="Genomic_DNA"/>
</dbReference>
<dbReference type="KEGG" id="tmc:LMI_2959"/>
<dbReference type="Proteomes" id="UP000032414">
    <property type="component" value="Chromosome I"/>
</dbReference>
<evidence type="ECO:0000313" key="2">
    <source>
        <dbReference type="EMBL" id="CEG62192.1"/>
    </source>
</evidence>
<sequence>MEFALLIYFFDIEFGDRRSYAVFETIQFAEKKMSKKTVSQMEAELMDKIQKAQEKLEALQQKHKIAIGDLAYKYNLHQFDMQQLDLFFSKISAEHLYGHS</sequence>
<dbReference type="HOGENOM" id="CLU_2304671_0_0_6"/>
<gene>
    <name evidence="2" type="ORF">LMI_2959</name>
    <name evidence="3" type="ORF">SAMN02982997_00802</name>
</gene>